<keyword evidence="1" id="KW-0732">Signal</keyword>
<keyword evidence="3" id="KW-1185">Reference proteome</keyword>
<name>A0A1N6GF55_9BURK</name>
<evidence type="ECO:0000256" key="1">
    <source>
        <dbReference type="SAM" id="SignalP"/>
    </source>
</evidence>
<feature type="signal peptide" evidence="1">
    <location>
        <begin position="1"/>
        <end position="29"/>
    </location>
</feature>
<gene>
    <name evidence="2" type="ORF">SAMN05444165_0729</name>
</gene>
<evidence type="ECO:0008006" key="4">
    <source>
        <dbReference type="Google" id="ProtNLM"/>
    </source>
</evidence>
<dbReference type="EMBL" id="FSRU01000001">
    <property type="protein sequence ID" value="SIO06121.1"/>
    <property type="molecule type" value="Genomic_DNA"/>
</dbReference>
<reference evidence="2 3" key="1">
    <citation type="submission" date="2016-11" db="EMBL/GenBank/DDBJ databases">
        <authorList>
            <person name="Jaros S."/>
            <person name="Januszkiewicz K."/>
            <person name="Wedrychowicz H."/>
        </authorList>
    </citation>
    <scope>NUCLEOTIDE SEQUENCE [LARGE SCALE GENOMIC DNA]</scope>
    <source>
        <strain evidence="2 3">GAS95</strain>
    </source>
</reference>
<organism evidence="2 3">
    <name type="scientific">Paraburkholderia phenazinium</name>
    <dbReference type="NCBI Taxonomy" id="60549"/>
    <lineage>
        <taxon>Bacteria</taxon>
        <taxon>Pseudomonadati</taxon>
        <taxon>Pseudomonadota</taxon>
        <taxon>Betaproteobacteria</taxon>
        <taxon>Burkholderiales</taxon>
        <taxon>Burkholderiaceae</taxon>
        <taxon>Paraburkholderia</taxon>
    </lineage>
</organism>
<dbReference type="OrthoDB" id="9024543at2"/>
<accession>A0A1N6GF55</accession>
<evidence type="ECO:0000313" key="2">
    <source>
        <dbReference type="EMBL" id="SIO06121.1"/>
    </source>
</evidence>
<dbReference type="AlphaFoldDB" id="A0A1N6GF55"/>
<sequence length="269" mass="29375">MQFLSHSRQAIERMGWLLLGATLCAQALAAQPVKNKPIAPAVREFIETTYGKWDAHNKGWRTDDDSYAYHVCDVTRLTTGDGPRYLLAMCGNFVDTAQDGAATSAPDSTGGQTDLYVLKPTGDGKGLEPVIKQTDIASGNFGNAADVSIQQLGPHLYGFVIEDGVVLQGYVETGRSIWLPRPNKLVLAAKNIDVSMSNTGSDRCGKQPSACEEKEFDIKPDTASTDEVYPLKIHETGNRGDKNIDANYVIRFDPVKQTYLVPKAVSEQY</sequence>
<dbReference type="Proteomes" id="UP000185151">
    <property type="component" value="Unassembled WGS sequence"/>
</dbReference>
<feature type="chain" id="PRO_5012568447" description="Topoisomerase IV" evidence="1">
    <location>
        <begin position="30"/>
        <end position="269"/>
    </location>
</feature>
<dbReference type="RefSeq" id="WP_143788246.1">
    <property type="nucleotide sequence ID" value="NZ_FSRU01000001.1"/>
</dbReference>
<evidence type="ECO:0000313" key="3">
    <source>
        <dbReference type="Proteomes" id="UP000185151"/>
    </source>
</evidence>
<proteinExistence type="predicted"/>
<protein>
    <recommendedName>
        <fullName evidence="4">Topoisomerase IV</fullName>
    </recommendedName>
</protein>